<proteinExistence type="predicted"/>
<comment type="caution">
    <text evidence="2">The sequence shown here is derived from an EMBL/GenBank/DDBJ whole genome shotgun (WGS) entry which is preliminary data.</text>
</comment>
<dbReference type="Proteomes" id="UP000233551">
    <property type="component" value="Unassembled WGS sequence"/>
</dbReference>
<feature type="compositionally biased region" description="Basic and acidic residues" evidence="1">
    <location>
        <begin position="74"/>
        <end position="84"/>
    </location>
</feature>
<sequence length="182" mass="19851">MAVGLLGTTEPRGLSVRDFKAFPSCRHILTAITDTMAVEIVKSGRMRGSWTLGSRRGSRPPLCCKGVLPSLGARGKESGKRPWESLDSAGSYDSEQPERRQPRLVGEKRVGTLAPVTARNKVGLVGLLRGRSSHPWVVPNVPSPGLGSLVIIGLSRVGWLPEYRAVFRRFRPVSALAWAERK</sequence>
<feature type="region of interest" description="Disordered" evidence="1">
    <location>
        <begin position="68"/>
        <end position="106"/>
    </location>
</feature>
<protein>
    <submittedName>
        <fullName evidence="2">Uncharacterized protein</fullName>
    </submittedName>
</protein>
<evidence type="ECO:0000256" key="1">
    <source>
        <dbReference type="SAM" id="MobiDB-lite"/>
    </source>
</evidence>
<accession>A0A2I0KQQ5</accession>
<gene>
    <name evidence="2" type="ORF">CRG98_008797</name>
</gene>
<evidence type="ECO:0000313" key="3">
    <source>
        <dbReference type="Proteomes" id="UP000233551"/>
    </source>
</evidence>
<organism evidence="2 3">
    <name type="scientific">Punica granatum</name>
    <name type="common">Pomegranate</name>
    <dbReference type="NCBI Taxonomy" id="22663"/>
    <lineage>
        <taxon>Eukaryota</taxon>
        <taxon>Viridiplantae</taxon>
        <taxon>Streptophyta</taxon>
        <taxon>Embryophyta</taxon>
        <taxon>Tracheophyta</taxon>
        <taxon>Spermatophyta</taxon>
        <taxon>Magnoliopsida</taxon>
        <taxon>eudicotyledons</taxon>
        <taxon>Gunneridae</taxon>
        <taxon>Pentapetalae</taxon>
        <taxon>rosids</taxon>
        <taxon>malvids</taxon>
        <taxon>Myrtales</taxon>
        <taxon>Lythraceae</taxon>
        <taxon>Punica</taxon>
    </lineage>
</organism>
<reference evidence="2 3" key="1">
    <citation type="submission" date="2017-11" db="EMBL/GenBank/DDBJ databases">
        <title>De-novo sequencing of pomegranate (Punica granatum L.) genome.</title>
        <authorList>
            <person name="Akparov Z."/>
            <person name="Amiraslanov A."/>
            <person name="Hajiyeva S."/>
            <person name="Abbasov M."/>
            <person name="Kaur K."/>
            <person name="Hamwieh A."/>
            <person name="Solovyev V."/>
            <person name="Salamov A."/>
            <person name="Braich B."/>
            <person name="Kosarev P."/>
            <person name="Mahmoud A."/>
            <person name="Hajiyev E."/>
            <person name="Babayeva S."/>
            <person name="Izzatullayeva V."/>
            <person name="Mammadov A."/>
            <person name="Mammadov A."/>
            <person name="Sharifova S."/>
            <person name="Ojaghi J."/>
            <person name="Eynullazada K."/>
            <person name="Bayramov B."/>
            <person name="Abdulazimova A."/>
            <person name="Shahmuradov I."/>
        </authorList>
    </citation>
    <scope>NUCLEOTIDE SEQUENCE [LARGE SCALE GENOMIC DNA]</scope>
    <source>
        <strain evidence="3">cv. AG2017</strain>
        <tissue evidence="2">Leaf</tissue>
    </source>
</reference>
<name>A0A2I0KQQ5_PUNGR</name>
<keyword evidence="3" id="KW-1185">Reference proteome</keyword>
<dbReference type="EMBL" id="PGOL01000428">
    <property type="protein sequence ID" value="PKI70802.1"/>
    <property type="molecule type" value="Genomic_DNA"/>
</dbReference>
<dbReference type="AlphaFoldDB" id="A0A2I0KQQ5"/>
<evidence type="ECO:0000313" key="2">
    <source>
        <dbReference type="EMBL" id="PKI70802.1"/>
    </source>
</evidence>
<feature type="compositionally biased region" description="Basic and acidic residues" evidence="1">
    <location>
        <begin position="96"/>
        <end position="106"/>
    </location>
</feature>